<dbReference type="InterPro" id="IPR041236">
    <property type="entry name" value="PriA_C"/>
</dbReference>
<comment type="catalytic activity">
    <reaction evidence="12">
        <text>Couples ATP hydrolysis with the unwinding of duplex DNA by translocating in the 3'-5' direction.</text>
        <dbReference type="EC" id="5.6.2.4"/>
    </reaction>
</comment>
<dbReference type="Pfam" id="PF18319">
    <property type="entry name" value="Zn_ribbon_PriA"/>
    <property type="match status" value="1"/>
</dbReference>
<evidence type="ECO:0000256" key="9">
    <source>
        <dbReference type="ARBA" id="ARBA00023125"/>
    </source>
</evidence>
<evidence type="ECO:0000256" key="2">
    <source>
        <dbReference type="ARBA" id="ARBA00022705"/>
    </source>
</evidence>
<feature type="binding site" evidence="12">
    <location>
        <position position="523"/>
    </location>
    <ligand>
        <name>Zn(2+)</name>
        <dbReference type="ChEBI" id="CHEBI:29105"/>
        <label>2</label>
    </ligand>
</feature>
<dbReference type="GO" id="GO:1990077">
    <property type="term" value="C:primosome complex"/>
    <property type="evidence" value="ECO:0007669"/>
    <property type="project" value="UniProtKB-UniRule"/>
</dbReference>
<evidence type="ECO:0000256" key="10">
    <source>
        <dbReference type="ARBA" id="ARBA00023235"/>
    </source>
</evidence>
<keyword evidence="2 12" id="KW-0235">DNA replication</keyword>
<keyword evidence="3 12" id="KW-0479">Metal-binding</keyword>
<feature type="binding site" evidence="12">
    <location>
        <position position="511"/>
    </location>
    <ligand>
        <name>Zn(2+)</name>
        <dbReference type="ChEBI" id="CHEBI:29105"/>
        <label>1</label>
    </ligand>
</feature>
<dbReference type="GO" id="GO:0006310">
    <property type="term" value="P:DNA recombination"/>
    <property type="evidence" value="ECO:0007669"/>
    <property type="project" value="InterPro"/>
</dbReference>
<dbReference type="Pfam" id="PF00271">
    <property type="entry name" value="Helicase_C"/>
    <property type="match status" value="1"/>
</dbReference>
<name>A0AAE8J3N9_LATSK</name>
<dbReference type="PROSITE" id="PS51194">
    <property type="entry name" value="HELICASE_CTER"/>
    <property type="match status" value="1"/>
</dbReference>
<dbReference type="InterPro" id="IPR014001">
    <property type="entry name" value="Helicase_ATP-bd"/>
</dbReference>
<feature type="binding site" evidence="12">
    <location>
        <position position="554"/>
    </location>
    <ligand>
        <name>Zn(2+)</name>
        <dbReference type="ChEBI" id="CHEBI:29105"/>
        <label>1</label>
    </ligand>
</feature>
<dbReference type="HAMAP" id="MF_00983">
    <property type="entry name" value="PriA"/>
    <property type="match status" value="1"/>
</dbReference>
<feature type="binding site" evidence="12">
    <location>
        <position position="551"/>
    </location>
    <ligand>
        <name>Zn(2+)</name>
        <dbReference type="ChEBI" id="CHEBI:29105"/>
        <label>1</label>
    </ligand>
</feature>
<keyword evidence="6 12" id="KW-0347">Helicase</keyword>
<comment type="caution">
    <text evidence="15">The sequence shown here is derived from an EMBL/GenBank/DDBJ whole genome shotgun (WGS) entry which is preliminary data.</text>
</comment>
<dbReference type="InterPro" id="IPR041222">
    <property type="entry name" value="PriA_3primeBD"/>
</dbReference>
<feature type="domain" description="Helicase ATP-binding" evidence="13">
    <location>
        <begin position="283"/>
        <end position="449"/>
    </location>
</feature>
<dbReference type="EMBL" id="OKRC01000001">
    <property type="protein sequence ID" value="SPE18379.1"/>
    <property type="molecule type" value="Genomic_DNA"/>
</dbReference>
<dbReference type="InterPro" id="IPR040498">
    <property type="entry name" value="PriA_CRR"/>
</dbReference>
<dbReference type="AlphaFoldDB" id="A0AAE8J3N9"/>
<organism evidence="15 16">
    <name type="scientific">Latilactobacillus sakei</name>
    <name type="common">Lactobacillus sakei</name>
    <dbReference type="NCBI Taxonomy" id="1599"/>
    <lineage>
        <taxon>Bacteria</taxon>
        <taxon>Bacillati</taxon>
        <taxon>Bacillota</taxon>
        <taxon>Bacilli</taxon>
        <taxon>Lactobacillales</taxon>
        <taxon>Lactobacillaceae</taxon>
        <taxon>Latilactobacillus</taxon>
    </lineage>
</organism>
<dbReference type="PANTHER" id="PTHR30580">
    <property type="entry name" value="PRIMOSOMAL PROTEIN N"/>
    <property type="match status" value="1"/>
</dbReference>
<dbReference type="FunFam" id="3.40.50.300:FF:000489">
    <property type="entry name" value="Primosome assembly protein PriA"/>
    <property type="match status" value="1"/>
</dbReference>
<keyword evidence="5 12" id="KW-0378">Hydrolase</keyword>
<evidence type="ECO:0000256" key="3">
    <source>
        <dbReference type="ARBA" id="ARBA00022723"/>
    </source>
</evidence>
<protein>
    <recommendedName>
        <fullName evidence="12">Replication restart protein PriA</fullName>
    </recommendedName>
    <alternativeName>
        <fullName evidence="12">ATP-dependent DNA helicase PriA</fullName>
        <ecNumber evidence="12">5.6.2.4</ecNumber>
    </alternativeName>
    <alternativeName>
        <fullName evidence="12">DNA 3'-5' helicase PriA</fullName>
    </alternativeName>
</protein>
<evidence type="ECO:0000259" key="13">
    <source>
        <dbReference type="PROSITE" id="PS51192"/>
    </source>
</evidence>
<keyword evidence="1 12" id="KW-0639">Primosome</keyword>
<dbReference type="CDD" id="cd18804">
    <property type="entry name" value="SF2_C_priA"/>
    <property type="match status" value="1"/>
</dbReference>
<dbReference type="GO" id="GO:0005524">
    <property type="term" value="F:ATP binding"/>
    <property type="evidence" value="ECO:0007669"/>
    <property type="project" value="UniProtKB-UniRule"/>
</dbReference>
<dbReference type="GO" id="GO:0016787">
    <property type="term" value="F:hydrolase activity"/>
    <property type="evidence" value="ECO:0007669"/>
    <property type="project" value="UniProtKB-KW"/>
</dbReference>
<dbReference type="InterPro" id="IPR042115">
    <property type="entry name" value="PriA_3primeBD_sf"/>
</dbReference>
<evidence type="ECO:0000256" key="7">
    <source>
        <dbReference type="ARBA" id="ARBA00022833"/>
    </source>
</evidence>
<gene>
    <name evidence="12 15" type="primary">priA</name>
    <name evidence="15" type="ORF">LAS9267_00024</name>
</gene>
<dbReference type="GO" id="GO:0003677">
    <property type="term" value="F:DNA binding"/>
    <property type="evidence" value="ECO:0007669"/>
    <property type="project" value="UniProtKB-UniRule"/>
</dbReference>
<evidence type="ECO:0000256" key="8">
    <source>
        <dbReference type="ARBA" id="ARBA00022840"/>
    </source>
</evidence>
<dbReference type="Pfam" id="PF04851">
    <property type="entry name" value="ResIII"/>
    <property type="match status" value="1"/>
</dbReference>
<feature type="binding site" evidence="12">
    <location>
        <position position="538"/>
    </location>
    <ligand>
        <name>Zn(2+)</name>
        <dbReference type="ChEBI" id="CHEBI:29105"/>
        <label>2</label>
    </ligand>
</feature>
<dbReference type="Gene3D" id="3.40.1440.60">
    <property type="entry name" value="PriA, 3(prime) DNA-binding domain"/>
    <property type="match status" value="1"/>
</dbReference>
<dbReference type="SMART" id="SM00490">
    <property type="entry name" value="HELICc"/>
    <property type="match status" value="1"/>
</dbReference>
<keyword evidence="9 12" id="KW-0238">DNA-binding</keyword>
<dbReference type="RefSeq" id="WP_016264861.1">
    <property type="nucleotide sequence ID" value="NZ_BJLN01000006.1"/>
</dbReference>
<dbReference type="Pfam" id="PF17764">
    <property type="entry name" value="PriA_3primeBD"/>
    <property type="match status" value="1"/>
</dbReference>
<feature type="binding site" evidence="12">
    <location>
        <position position="541"/>
    </location>
    <ligand>
        <name>Zn(2+)</name>
        <dbReference type="ChEBI" id="CHEBI:29105"/>
        <label>2</label>
    </ligand>
</feature>
<comment type="subunit">
    <text evidence="12">Component of the replication restart primosome.</text>
</comment>
<evidence type="ECO:0000259" key="14">
    <source>
        <dbReference type="PROSITE" id="PS51194"/>
    </source>
</evidence>
<dbReference type="InterPro" id="IPR027417">
    <property type="entry name" value="P-loop_NTPase"/>
</dbReference>
<feature type="binding site" evidence="12">
    <location>
        <position position="514"/>
    </location>
    <ligand>
        <name>Zn(2+)</name>
        <dbReference type="ChEBI" id="CHEBI:29105"/>
        <label>1</label>
    </ligand>
</feature>
<comment type="similarity">
    <text evidence="12">Belongs to the helicase family. PriA subfamily.</text>
</comment>
<dbReference type="NCBIfam" id="NF004066">
    <property type="entry name" value="PRK05580.1-3"/>
    <property type="match status" value="1"/>
</dbReference>
<evidence type="ECO:0000256" key="1">
    <source>
        <dbReference type="ARBA" id="ARBA00022515"/>
    </source>
</evidence>
<keyword evidence="7 12" id="KW-0862">Zinc</keyword>
<feature type="binding site" evidence="12">
    <location>
        <position position="520"/>
    </location>
    <ligand>
        <name>Zn(2+)</name>
        <dbReference type="ChEBI" id="CHEBI:29105"/>
        <label>2</label>
    </ligand>
</feature>
<dbReference type="SUPFAM" id="SSF52540">
    <property type="entry name" value="P-loop containing nucleoside triphosphate hydrolases"/>
    <property type="match status" value="2"/>
</dbReference>
<evidence type="ECO:0000256" key="5">
    <source>
        <dbReference type="ARBA" id="ARBA00022801"/>
    </source>
</evidence>
<evidence type="ECO:0000313" key="15">
    <source>
        <dbReference type="EMBL" id="SPE18379.1"/>
    </source>
</evidence>
<reference evidence="15 16" key="1">
    <citation type="submission" date="2018-02" db="EMBL/GenBank/DDBJ databases">
        <authorList>
            <person name="Rodrigo-Torres L."/>
            <person name="Arahal R. D."/>
            <person name="Lucena T."/>
        </authorList>
    </citation>
    <scope>NUCLEOTIDE SEQUENCE [LARGE SCALE GENOMIC DNA]</scope>
    <source>
        <strain evidence="15 16">CECT 9267</strain>
    </source>
</reference>
<comment type="catalytic activity">
    <reaction evidence="11 12">
        <text>ATP + H2O = ADP + phosphate + H(+)</text>
        <dbReference type="Rhea" id="RHEA:13065"/>
        <dbReference type="ChEBI" id="CHEBI:15377"/>
        <dbReference type="ChEBI" id="CHEBI:15378"/>
        <dbReference type="ChEBI" id="CHEBI:30616"/>
        <dbReference type="ChEBI" id="CHEBI:43474"/>
        <dbReference type="ChEBI" id="CHEBI:456216"/>
        <dbReference type="EC" id="5.6.2.4"/>
    </reaction>
</comment>
<dbReference type="GO" id="GO:0006270">
    <property type="term" value="P:DNA replication initiation"/>
    <property type="evidence" value="ECO:0007669"/>
    <property type="project" value="TreeGrafter"/>
</dbReference>
<comment type="function">
    <text evidence="12">Initiates the restart of stalled replication forks, which reloads the replicative helicase on sites other than the origin of replication. Recognizes and binds to abandoned replication forks and remodels them to uncover a helicase loading site. Promotes assembly of the primosome at these replication forks.</text>
</comment>
<dbReference type="Pfam" id="PF18074">
    <property type="entry name" value="PriA_C"/>
    <property type="match status" value="1"/>
</dbReference>
<comment type="cofactor">
    <cofactor evidence="12">
        <name>Zn(2+)</name>
        <dbReference type="ChEBI" id="CHEBI:29105"/>
    </cofactor>
    <text evidence="12">Binds 2 zinc ions per subunit.</text>
</comment>
<dbReference type="PANTHER" id="PTHR30580:SF0">
    <property type="entry name" value="PRIMOSOMAL PROTEIN N"/>
    <property type="match status" value="1"/>
</dbReference>
<dbReference type="SMART" id="SM00487">
    <property type="entry name" value="DEXDc"/>
    <property type="match status" value="1"/>
</dbReference>
<evidence type="ECO:0000313" key="16">
    <source>
        <dbReference type="Proteomes" id="UP000239650"/>
    </source>
</evidence>
<evidence type="ECO:0000256" key="6">
    <source>
        <dbReference type="ARBA" id="ARBA00022806"/>
    </source>
</evidence>
<proteinExistence type="inferred from homology"/>
<dbReference type="Gene3D" id="3.40.50.300">
    <property type="entry name" value="P-loop containing nucleotide triphosphate hydrolases"/>
    <property type="match status" value="2"/>
</dbReference>
<dbReference type="CDD" id="cd17929">
    <property type="entry name" value="DEXHc_priA"/>
    <property type="match status" value="1"/>
</dbReference>
<sequence>MPQIAKVIVDVPTMQTNRPYDYQVPVTLVDVIQPGMRVIIPFGNGDRKIQGFVLQVLDQPSFTGQLKAIEAVVDLTPAVNPELLSLSDWLAQQTYAFQITCLQTMLPSVMRAKYTKTATLIDEIPADLQASLFNGNDELTFDQNLAPDKLKQLMQLQRQGKISVTYHVDNRAQVKQLTAIEPALSFEQLEEARMGLRKSAQKQSQLISYLQTLIDQEAPTLLKTILEKTTFTRENIRIGAEKGWLRQVKVEAYRNPYANAVQPTHKMTLTSEQKTAVDAVVQSASTDASEVFLIEGVTGSGKTEVYLQTIDAVLQQGKTALMLVPEIALTPQMVQRVKGRFGDLVAVLHSGLSEGEKYDEWRRIERKEARVVVGARSAIFAPLEDIGVIIMDEEHEASYKQDESPRYHARDVAIWRSQYHHCPVILGSATPSLESRARAQKDVYHLIRLTQRVNQQALPAVELVDMREAMKVQKASNFSPALLAGIKERLQKGEQSVLLLNRRGFSSFIMCRDCGFVLQCPNCDISLTLHMDTHSMKCHYCGHEEAIPRICPSCQSRQIRYFGTGTQKVEAELQELIPEARILRMDVDTTRKKGAHAKLLKKFGDHEADILLGTQMIAKGLDFPDVTLVGVINADTALGLPDFRASERTFQLLTQVSGRAGRADKVGQVIVQSYNPENYAIQFAKQHDYEGFYQYEMAVRHRGGYPPYYFTVKVTVSHPEEALAAKKSFQIAKQMRPILSDQALILGPTPKSIARINNRYFYQIVIKYKQEPQLQAKLAEILETTQIDTRHGFKIGLDNEPLQFT</sequence>
<evidence type="ECO:0000256" key="4">
    <source>
        <dbReference type="ARBA" id="ARBA00022741"/>
    </source>
</evidence>
<keyword evidence="8 12" id="KW-0067">ATP-binding</keyword>
<dbReference type="GO" id="GO:0006302">
    <property type="term" value="P:double-strand break repair"/>
    <property type="evidence" value="ECO:0007669"/>
    <property type="project" value="InterPro"/>
</dbReference>
<accession>A0AAE8J3N9</accession>
<keyword evidence="4 12" id="KW-0547">Nucleotide-binding</keyword>
<dbReference type="InterPro" id="IPR006935">
    <property type="entry name" value="Helicase/UvrB_N"/>
</dbReference>
<dbReference type="InterPro" id="IPR005259">
    <property type="entry name" value="PriA"/>
</dbReference>
<keyword evidence="10 12" id="KW-0413">Isomerase</keyword>
<feature type="domain" description="Helicase C-terminal" evidence="14">
    <location>
        <begin position="546"/>
        <end position="700"/>
    </location>
</feature>
<dbReference type="FunFam" id="3.40.1440.60:FF:000001">
    <property type="entry name" value="Primosomal protein N"/>
    <property type="match status" value="1"/>
</dbReference>
<dbReference type="PROSITE" id="PS51192">
    <property type="entry name" value="HELICASE_ATP_BIND_1"/>
    <property type="match status" value="1"/>
</dbReference>
<dbReference type="Proteomes" id="UP000239650">
    <property type="component" value="Unassembled WGS sequence"/>
</dbReference>
<dbReference type="GO" id="GO:0006269">
    <property type="term" value="P:DNA replication, synthesis of primer"/>
    <property type="evidence" value="ECO:0007669"/>
    <property type="project" value="UniProtKB-KW"/>
</dbReference>
<evidence type="ECO:0000256" key="12">
    <source>
        <dbReference type="HAMAP-Rule" id="MF_00983"/>
    </source>
</evidence>
<dbReference type="NCBIfam" id="TIGR00595">
    <property type="entry name" value="priA"/>
    <property type="match status" value="1"/>
</dbReference>
<dbReference type="GO" id="GO:0043138">
    <property type="term" value="F:3'-5' DNA helicase activity"/>
    <property type="evidence" value="ECO:0007669"/>
    <property type="project" value="UniProtKB-EC"/>
</dbReference>
<dbReference type="GO" id="GO:0008270">
    <property type="term" value="F:zinc ion binding"/>
    <property type="evidence" value="ECO:0007669"/>
    <property type="project" value="UniProtKB-UniRule"/>
</dbReference>
<dbReference type="EC" id="5.6.2.4" evidence="12"/>
<evidence type="ECO:0000256" key="11">
    <source>
        <dbReference type="ARBA" id="ARBA00048988"/>
    </source>
</evidence>
<dbReference type="InterPro" id="IPR001650">
    <property type="entry name" value="Helicase_C-like"/>
</dbReference>